<evidence type="ECO:0000313" key="3">
    <source>
        <dbReference type="Proteomes" id="UP000092555"/>
    </source>
</evidence>
<dbReference type="Proteomes" id="UP000092555">
    <property type="component" value="Unassembled WGS sequence"/>
</dbReference>
<comment type="caution">
    <text evidence="2">The sequence shown here is derived from an EMBL/GenBank/DDBJ whole genome shotgun (WGS) entry which is preliminary data.</text>
</comment>
<keyword evidence="3" id="KW-1185">Reference proteome</keyword>
<protein>
    <submittedName>
        <fullName evidence="2">Uncharacterized protein</fullName>
    </submittedName>
</protein>
<name>A0A1A0H6Z7_9ASCO</name>
<dbReference type="GeneID" id="30029108"/>
<dbReference type="EMBL" id="LXTC01000005">
    <property type="protein sequence ID" value="OBA19730.1"/>
    <property type="molecule type" value="Genomic_DNA"/>
</dbReference>
<proteinExistence type="predicted"/>
<organism evidence="2 3">
    <name type="scientific">Metschnikowia bicuspidata var. bicuspidata NRRL YB-4993</name>
    <dbReference type="NCBI Taxonomy" id="869754"/>
    <lineage>
        <taxon>Eukaryota</taxon>
        <taxon>Fungi</taxon>
        <taxon>Dikarya</taxon>
        <taxon>Ascomycota</taxon>
        <taxon>Saccharomycotina</taxon>
        <taxon>Pichiomycetes</taxon>
        <taxon>Metschnikowiaceae</taxon>
        <taxon>Metschnikowia</taxon>
    </lineage>
</organism>
<keyword evidence="1" id="KW-1133">Transmembrane helix</keyword>
<dbReference type="AlphaFoldDB" id="A0A1A0H6Z7"/>
<reference evidence="2 3" key="1">
    <citation type="submission" date="2016-05" db="EMBL/GenBank/DDBJ databases">
        <title>Comparative genomics of biotechnologically important yeasts.</title>
        <authorList>
            <consortium name="DOE Joint Genome Institute"/>
            <person name="Riley R."/>
            <person name="Haridas S."/>
            <person name="Wolfe K.H."/>
            <person name="Lopes M.R."/>
            <person name="Hittinger C.T."/>
            <person name="Goker M."/>
            <person name="Salamov A."/>
            <person name="Wisecaver J."/>
            <person name="Long T.M."/>
            <person name="Aerts A.L."/>
            <person name="Barry K."/>
            <person name="Choi C."/>
            <person name="Clum A."/>
            <person name="Coughlan A.Y."/>
            <person name="Deshpande S."/>
            <person name="Douglass A.P."/>
            <person name="Hanson S.J."/>
            <person name="Klenk H.-P."/>
            <person name="LaButti K."/>
            <person name="Lapidus A."/>
            <person name="Lindquist E."/>
            <person name="Lipzen A."/>
            <person name="Meier-kolthoff J.P."/>
            <person name="Ohm R.A."/>
            <person name="Otillar R.P."/>
            <person name="Pangilinan J."/>
            <person name="Peng Y."/>
            <person name="Rokas A."/>
            <person name="Rosa C.A."/>
            <person name="Scheuner C."/>
            <person name="Sibirny A.A."/>
            <person name="Slot J.C."/>
            <person name="Stielow J.B."/>
            <person name="Sun H."/>
            <person name="Kurtzman C.P."/>
            <person name="Blackwell M."/>
            <person name="Grigoriev I.V."/>
            <person name="Jeffries T.W."/>
        </authorList>
    </citation>
    <scope>NUCLEOTIDE SEQUENCE [LARGE SCALE GENOMIC DNA]</scope>
    <source>
        <strain evidence="2 3">NRRL YB-4993</strain>
    </source>
</reference>
<keyword evidence="1" id="KW-0472">Membrane</keyword>
<evidence type="ECO:0000256" key="1">
    <source>
        <dbReference type="SAM" id="Phobius"/>
    </source>
</evidence>
<keyword evidence="1" id="KW-0812">Transmembrane</keyword>
<dbReference type="RefSeq" id="XP_018710255.1">
    <property type="nucleotide sequence ID" value="XM_018856132.1"/>
</dbReference>
<feature type="transmembrane region" description="Helical" evidence="1">
    <location>
        <begin position="12"/>
        <end position="32"/>
    </location>
</feature>
<sequence>MFYFEPQTWKSQYGYTFGIFCKCVPIVLRRHIIWQVEARRRRTRYFRMPSERVQKPLIL</sequence>
<accession>A0A1A0H6Z7</accession>
<gene>
    <name evidence="2" type="ORF">METBIDRAFT_32802</name>
</gene>
<evidence type="ECO:0000313" key="2">
    <source>
        <dbReference type="EMBL" id="OBA19730.1"/>
    </source>
</evidence>